<feature type="transmembrane region" description="Helical" evidence="1">
    <location>
        <begin position="12"/>
        <end position="30"/>
    </location>
</feature>
<keyword evidence="1" id="KW-1133">Transmembrane helix</keyword>
<keyword evidence="3" id="KW-1185">Reference proteome</keyword>
<evidence type="ECO:0000313" key="3">
    <source>
        <dbReference type="Proteomes" id="UP000253606"/>
    </source>
</evidence>
<dbReference type="Proteomes" id="UP000253606">
    <property type="component" value="Chromosome"/>
</dbReference>
<proteinExistence type="predicted"/>
<evidence type="ECO:0000313" key="2">
    <source>
        <dbReference type="EMBL" id="AXC13404.1"/>
    </source>
</evidence>
<accession>A0A2Z5G3N1</accession>
<sequence length="52" mass="5926">MPTTAIAPPFMKARLVIGIVITPAEFFPRYRADAMRRRKLRASPLYLHSSLP</sequence>
<name>A0A2Z5G3N1_9BACT</name>
<protein>
    <submittedName>
        <fullName evidence="2">Uncharacterized protein</fullName>
    </submittedName>
</protein>
<evidence type="ECO:0000256" key="1">
    <source>
        <dbReference type="SAM" id="Phobius"/>
    </source>
</evidence>
<keyword evidence="1" id="KW-0472">Membrane</keyword>
<organism evidence="2 3">
    <name type="scientific">Acidisarcina polymorpha</name>
    <dbReference type="NCBI Taxonomy" id="2211140"/>
    <lineage>
        <taxon>Bacteria</taxon>
        <taxon>Pseudomonadati</taxon>
        <taxon>Acidobacteriota</taxon>
        <taxon>Terriglobia</taxon>
        <taxon>Terriglobales</taxon>
        <taxon>Acidobacteriaceae</taxon>
        <taxon>Acidisarcina</taxon>
    </lineage>
</organism>
<dbReference type="EMBL" id="CP030840">
    <property type="protein sequence ID" value="AXC13404.1"/>
    <property type="molecule type" value="Genomic_DNA"/>
</dbReference>
<reference evidence="2 3" key="1">
    <citation type="journal article" date="2018" name="Front. Microbiol.">
        <title>Hydrolytic Capabilities as a Key to Environmental Success: Chitinolytic and Cellulolytic Acidobacteria From Acidic Sub-arctic Soils and Boreal Peatlands.</title>
        <authorList>
            <person name="Belova S.E."/>
            <person name="Ravin N.V."/>
            <person name="Pankratov T.A."/>
            <person name="Rakitin A.L."/>
            <person name="Ivanova A.A."/>
            <person name="Beletsky A.V."/>
            <person name="Mardanov A.V."/>
            <person name="Sinninghe Damste J.S."/>
            <person name="Dedysh S.N."/>
        </authorList>
    </citation>
    <scope>NUCLEOTIDE SEQUENCE [LARGE SCALE GENOMIC DNA]</scope>
    <source>
        <strain evidence="2 3">SBC82</strain>
    </source>
</reference>
<keyword evidence="1" id="KW-0812">Transmembrane</keyword>
<gene>
    <name evidence="2" type="ORF">ACPOL_4127</name>
</gene>
<dbReference type="AlphaFoldDB" id="A0A2Z5G3N1"/>
<dbReference type="KEGG" id="abas:ACPOL_4127"/>